<dbReference type="AlphaFoldDB" id="A0AAV4MYB0"/>
<name>A0AAV4MYB0_CAEEX</name>
<sequence>LDEGNGPSEDHLKYLSTCSGKQCQK</sequence>
<evidence type="ECO:0000313" key="2">
    <source>
        <dbReference type="Proteomes" id="UP001054945"/>
    </source>
</evidence>
<evidence type="ECO:0000313" key="1">
    <source>
        <dbReference type="EMBL" id="GIX77484.1"/>
    </source>
</evidence>
<accession>A0AAV4MYB0</accession>
<proteinExistence type="predicted"/>
<protein>
    <submittedName>
        <fullName evidence="1">Uncharacterized protein</fullName>
    </submittedName>
</protein>
<comment type="caution">
    <text evidence="1">The sequence shown here is derived from an EMBL/GenBank/DDBJ whole genome shotgun (WGS) entry which is preliminary data.</text>
</comment>
<feature type="non-terminal residue" evidence="1">
    <location>
        <position position="1"/>
    </location>
</feature>
<reference evidence="1 2" key="1">
    <citation type="submission" date="2021-06" db="EMBL/GenBank/DDBJ databases">
        <title>Caerostris extrusa draft genome.</title>
        <authorList>
            <person name="Kono N."/>
            <person name="Arakawa K."/>
        </authorList>
    </citation>
    <scope>NUCLEOTIDE SEQUENCE [LARGE SCALE GENOMIC DNA]</scope>
</reference>
<dbReference type="Proteomes" id="UP001054945">
    <property type="component" value="Unassembled WGS sequence"/>
</dbReference>
<organism evidence="1 2">
    <name type="scientific">Caerostris extrusa</name>
    <name type="common">Bark spider</name>
    <name type="synonym">Caerostris bankana</name>
    <dbReference type="NCBI Taxonomy" id="172846"/>
    <lineage>
        <taxon>Eukaryota</taxon>
        <taxon>Metazoa</taxon>
        <taxon>Ecdysozoa</taxon>
        <taxon>Arthropoda</taxon>
        <taxon>Chelicerata</taxon>
        <taxon>Arachnida</taxon>
        <taxon>Araneae</taxon>
        <taxon>Araneomorphae</taxon>
        <taxon>Entelegynae</taxon>
        <taxon>Araneoidea</taxon>
        <taxon>Araneidae</taxon>
        <taxon>Caerostris</taxon>
    </lineage>
</organism>
<keyword evidence="2" id="KW-1185">Reference proteome</keyword>
<dbReference type="EMBL" id="BPLR01002759">
    <property type="protein sequence ID" value="GIX77484.1"/>
    <property type="molecule type" value="Genomic_DNA"/>
</dbReference>
<gene>
    <name evidence="1" type="ORF">CEXT_340531</name>
</gene>